<gene>
    <name evidence="2" type="ORF">SAMN05216231_3261</name>
</gene>
<dbReference type="AlphaFoldDB" id="A0A1H1FKL0"/>
<dbReference type="Proteomes" id="UP000199444">
    <property type="component" value="Unassembled WGS sequence"/>
</dbReference>
<evidence type="ECO:0000313" key="3">
    <source>
        <dbReference type="Proteomes" id="UP000199444"/>
    </source>
</evidence>
<keyword evidence="3" id="KW-1185">Reference proteome</keyword>
<protein>
    <submittedName>
        <fullName evidence="2">Uncharacterized protein</fullName>
    </submittedName>
</protein>
<dbReference type="RefSeq" id="WP_092494011.1">
    <property type="nucleotide sequence ID" value="NZ_FNKD01000004.1"/>
</dbReference>
<organism evidence="2 3">
    <name type="scientific">Virgibacillus salinus</name>
    <dbReference type="NCBI Taxonomy" id="553311"/>
    <lineage>
        <taxon>Bacteria</taxon>
        <taxon>Bacillati</taxon>
        <taxon>Bacillota</taxon>
        <taxon>Bacilli</taxon>
        <taxon>Bacillales</taxon>
        <taxon>Bacillaceae</taxon>
        <taxon>Virgibacillus</taxon>
    </lineage>
</organism>
<feature type="region of interest" description="Disordered" evidence="1">
    <location>
        <begin position="1"/>
        <end position="25"/>
    </location>
</feature>
<dbReference type="EMBL" id="FNKD01000004">
    <property type="protein sequence ID" value="SDR01338.1"/>
    <property type="molecule type" value="Genomic_DNA"/>
</dbReference>
<proteinExistence type="predicted"/>
<evidence type="ECO:0000313" key="2">
    <source>
        <dbReference type="EMBL" id="SDR01338.1"/>
    </source>
</evidence>
<evidence type="ECO:0000256" key="1">
    <source>
        <dbReference type="SAM" id="MobiDB-lite"/>
    </source>
</evidence>
<reference evidence="2 3" key="1">
    <citation type="submission" date="2016-10" db="EMBL/GenBank/DDBJ databases">
        <authorList>
            <person name="de Groot N.N."/>
        </authorList>
    </citation>
    <scope>NUCLEOTIDE SEQUENCE [LARGE SCALE GENOMIC DNA]</scope>
    <source>
        <strain evidence="2 3">CGMCC 1.10449</strain>
    </source>
</reference>
<sequence length="69" mass="7846">MKKQRKKDFPIPTEANSDGDVSIQDGIDAKHPFAEEDNFAGDSVDEHKELEVANEYFAEKEISQQYNNS</sequence>
<name>A0A1H1FKL0_9BACI</name>
<accession>A0A1H1FKL0</accession>